<dbReference type="SUPFAM" id="SSF53098">
    <property type="entry name" value="Ribonuclease H-like"/>
    <property type="match status" value="1"/>
</dbReference>
<evidence type="ECO:0000256" key="1">
    <source>
        <dbReference type="SAM" id="MobiDB-lite"/>
    </source>
</evidence>
<dbReference type="PANTHER" id="PTHR47723">
    <property type="entry name" value="OS05G0353850 PROTEIN"/>
    <property type="match status" value="1"/>
</dbReference>
<feature type="compositionally biased region" description="Low complexity" evidence="1">
    <location>
        <begin position="388"/>
        <end position="401"/>
    </location>
</feature>
<dbReference type="CDD" id="cd06222">
    <property type="entry name" value="RNase_H_like"/>
    <property type="match status" value="1"/>
</dbReference>
<accession>A0A9R0IA26</accession>
<dbReference type="InterPro" id="IPR036691">
    <property type="entry name" value="Endo/exonu/phosph_ase_sf"/>
</dbReference>
<dbReference type="Proteomes" id="UP000813463">
    <property type="component" value="Chromosome 4"/>
</dbReference>
<dbReference type="InterPro" id="IPR036397">
    <property type="entry name" value="RNaseH_sf"/>
</dbReference>
<evidence type="ECO:0000313" key="3">
    <source>
        <dbReference type="Proteomes" id="UP000813463"/>
    </source>
</evidence>
<evidence type="ECO:0000259" key="2">
    <source>
        <dbReference type="Pfam" id="PF13456"/>
    </source>
</evidence>
<dbReference type="GO" id="GO:0004523">
    <property type="term" value="F:RNA-DNA hybrid ribonuclease activity"/>
    <property type="evidence" value="ECO:0007669"/>
    <property type="project" value="InterPro"/>
</dbReference>
<reference evidence="3" key="1">
    <citation type="journal article" date="2021" name="Nat. Commun.">
        <title>Genomic analyses provide insights into spinach domestication and the genetic basis of agronomic traits.</title>
        <authorList>
            <person name="Cai X."/>
            <person name="Sun X."/>
            <person name="Xu C."/>
            <person name="Sun H."/>
            <person name="Wang X."/>
            <person name="Ge C."/>
            <person name="Zhang Z."/>
            <person name="Wang Q."/>
            <person name="Fei Z."/>
            <person name="Jiao C."/>
            <person name="Wang Q."/>
        </authorList>
    </citation>
    <scope>NUCLEOTIDE SEQUENCE [LARGE SCALE GENOMIC DNA]</scope>
    <source>
        <strain evidence="3">cv. Varoflay</strain>
    </source>
</reference>
<dbReference type="RefSeq" id="XP_021845413.2">
    <property type="nucleotide sequence ID" value="XM_021989721.2"/>
</dbReference>
<evidence type="ECO:0000313" key="5">
    <source>
        <dbReference type="RefSeq" id="XP_056683219.1"/>
    </source>
</evidence>
<feature type="compositionally biased region" description="Polar residues" evidence="1">
    <location>
        <begin position="402"/>
        <end position="414"/>
    </location>
</feature>
<dbReference type="InterPro" id="IPR002156">
    <property type="entry name" value="RNaseH_domain"/>
</dbReference>
<dbReference type="Pfam" id="PF13456">
    <property type="entry name" value="RVT_3"/>
    <property type="match status" value="1"/>
</dbReference>
<dbReference type="InterPro" id="IPR044730">
    <property type="entry name" value="RNase_H-like_dom_plant"/>
</dbReference>
<organism evidence="3 4">
    <name type="scientific">Spinacia oleracea</name>
    <name type="common">Spinach</name>
    <dbReference type="NCBI Taxonomy" id="3562"/>
    <lineage>
        <taxon>Eukaryota</taxon>
        <taxon>Viridiplantae</taxon>
        <taxon>Streptophyta</taxon>
        <taxon>Embryophyta</taxon>
        <taxon>Tracheophyta</taxon>
        <taxon>Spermatophyta</taxon>
        <taxon>Magnoliopsida</taxon>
        <taxon>eudicotyledons</taxon>
        <taxon>Gunneridae</taxon>
        <taxon>Pentapetalae</taxon>
        <taxon>Caryophyllales</taxon>
        <taxon>Chenopodiaceae</taxon>
        <taxon>Chenopodioideae</taxon>
        <taxon>Anserineae</taxon>
        <taxon>Spinacia</taxon>
    </lineage>
</organism>
<dbReference type="Gene3D" id="3.30.420.10">
    <property type="entry name" value="Ribonuclease H-like superfamily/Ribonuclease H"/>
    <property type="match status" value="1"/>
</dbReference>
<dbReference type="GeneID" id="110785273"/>
<name>A0A9R0IA26_SPIOL</name>
<dbReference type="Gene3D" id="3.60.10.10">
    <property type="entry name" value="Endonuclease/exonuclease/phosphatase"/>
    <property type="match status" value="1"/>
</dbReference>
<dbReference type="SUPFAM" id="SSF56219">
    <property type="entry name" value="DNase I-like"/>
    <property type="match status" value="1"/>
</dbReference>
<evidence type="ECO:0000313" key="4">
    <source>
        <dbReference type="RefSeq" id="XP_021845413.2"/>
    </source>
</evidence>
<feature type="domain" description="RNase H type-1" evidence="2">
    <location>
        <begin position="189"/>
        <end position="310"/>
    </location>
</feature>
<reference evidence="4 5" key="2">
    <citation type="submission" date="2025-05" db="UniProtKB">
        <authorList>
            <consortium name="RefSeq"/>
        </authorList>
    </citation>
    <scope>IDENTIFICATION</scope>
    <source>
        <tissue evidence="4 5">Leaf</tissue>
    </source>
</reference>
<dbReference type="RefSeq" id="XP_056683219.1">
    <property type="nucleotide sequence ID" value="XM_056827241.1"/>
</dbReference>
<dbReference type="InterPro" id="IPR053151">
    <property type="entry name" value="RNase_H-like"/>
</dbReference>
<proteinExistence type="predicted"/>
<gene>
    <name evidence="4 5" type="primary">LOC110785273</name>
</gene>
<sequence>MKQVFYKLKGRVRHKSLITSTKQTECDLILFSEDVNQFHVLFHFQNVKPEVLITGLHGPSVPGPRHALWRNMADTLPLPETPWLVVGDSNEVTSQSEKMGGRPFRSGQCTDLQNFMDVAGLVDLGYHGNPYTWTNARDGAGLIKERLDRALANSPWIDTFPHTKGKGKEQVRKDELIWLPPAYEFLKLNTDGSWKARNEAGGGGVFRGATGKWYMGFASKFNAITPLAAELYAVREGLIMAADYGIQNLELETDAQVLVTMLEAVNDAYHDELRPVLVDVAQFMARFHAIVVKHIPKVKNKVAHELASYAIDMAVGHKMFLSPPPFAAIAYEGDLQKLEDAEKGRLLRATSSSMPIDLEAPPIEDGECEVVSTSILFGTIPTTVTTTIPVRGSSRGVGSSVQSMDEGSARSGTG</sequence>
<dbReference type="KEGG" id="soe:110785273"/>
<protein>
    <submittedName>
        <fullName evidence="4 5">Uncharacterized protein isoform X1</fullName>
    </submittedName>
</protein>
<dbReference type="AlphaFoldDB" id="A0A9R0IA26"/>
<dbReference type="GO" id="GO:0003676">
    <property type="term" value="F:nucleic acid binding"/>
    <property type="evidence" value="ECO:0007669"/>
    <property type="project" value="InterPro"/>
</dbReference>
<dbReference type="InterPro" id="IPR012337">
    <property type="entry name" value="RNaseH-like_sf"/>
</dbReference>
<keyword evidence="3" id="KW-1185">Reference proteome</keyword>
<feature type="region of interest" description="Disordered" evidence="1">
    <location>
        <begin position="388"/>
        <end position="414"/>
    </location>
</feature>
<dbReference type="PANTHER" id="PTHR47723:SF20">
    <property type="entry name" value="RNASE H TYPE-1 DOMAIN-CONTAINING PROTEIN"/>
    <property type="match status" value="1"/>
</dbReference>